<keyword evidence="1" id="KW-0175">Coiled coil</keyword>
<dbReference type="EMBL" id="CP073720">
    <property type="protein sequence ID" value="UWP85866.1"/>
    <property type="molecule type" value="Genomic_DNA"/>
</dbReference>
<proteinExistence type="predicted"/>
<dbReference type="RefSeq" id="WP_259864210.1">
    <property type="nucleotide sequence ID" value="NZ_BAAAST010000130.1"/>
</dbReference>
<sequence>MPTYAQLQAESWWGREIVTPELRWLGDELCRRTGRPRDAAGNKGNNVHLRGAHRSQEWNLNSRYSTSRTYTTQSGLTAAQARHIAGFDFTPGSPEDMIAQSRRLMAAVKAGVLEEVRELYCNVDGDKVVDGWDNVRNRAATSDSSHLWHWHLTIDRRHCADRALMERIVAIALGDVEDDMQLSDRTKLGIDVEQILVDTWAAALADRDPANEYRPDIDRFKFPNWNLRIHNKLAALEASQAAANAADEVRDRATLAAIQGIAAATGADPTPIINEVRAVRDEARTKFAELLTRAASAEQRAAAAEAEVKRLRTALAAGAKAEADAISGT</sequence>
<reference evidence="2" key="2">
    <citation type="submission" date="2022-09" db="EMBL/GenBank/DDBJ databases">
        <title>Biosynthetic gene clusters of Dactylosporangioum fulvum.</title>
        <authorList>
            <person name="Caradec T."/>
        </authorList>
    </citation>
    <scope>NUCLEOTIDE SEQUENCE</scope>
    <source>
        <strain evidence="2">NRRL B-16292</strain>
    </source>
</reference>
<protein>
    <submittedName>
        <fullName evidence="2">Uncharacterized protein</fullName>
    </submittedName>
</protein>
<feature type="coiled-coil region" evidence="1">
    <location>
        <begin position="280"/>
        <end position="314"/>
    </location>
</feature>
<evidence type="ECO:0000313" key="3">
    <source>
        <dbReference type="Proteomes" id="UP001059617"/>
    </source>
</evidence>
<name>A0ABY5W978_9ACTN</name>
<organism evidence="2 3">
    <name type="scientific">Dactylosporangium fulvum</name>
    <dbReference type="NCBI Taxonomy" id="53359"/>
    <lineage>
        <taxon>Bacteria</taxon>
        <taxon>Bacillati</taxon>
        <taxon>Actinomycetota</taxon>
        <taxon>Actinomycetes</taxon>
        <taxon>Micromonosporales</taxon>
        <taxon>Micromonosporaceae</taxon>
        <taxon>Dactylosporangium</taxon>
    </lineage>
</organism>
<reference evidence="2" key="1">
    <citation type="submission" date="2021-04" db="EMBL/GenBank/DDBJ databases">
        <authorList>
            <person name="Hartkoorn R.C."/>
            <person name="Beaudoing E."/>
            <person name="Hot D."/>
        </authorList>
    </citation>
    <scope>NUCLEOTIDE SEQUENCE</scope>
    <source>
        <strain evidence="2">NRRL B-16292</strain>
    </source>
</reference>
<evidence type="ECO:0000256" key="1">
    <source>
        <dbReference type="SAM" id="Coils"/>
    </source>
</evidence>
<keyword evidence="3" id="KW-1185">Reference proteome</keyword>
<gene>
    <name evidence="2" type="ORF">Dfulv_17105</name>
</gene>
<dbReference type="Proteomes" id="UP001059617">
    <property type="component" value="Chromosome"/>
</dbReference>
<accession>A0ABY5W978</accession>
<evidence type="ECO:0000313" key="2">
    <source>
        <dbReference type="EMBL" id="UWP85866.1"/>
    </source>
</evidence>